<reference evidence="5" key="1">
    <citation type="submission" date="2016-07" db="EMBL/GenBank/DDBJ databases">
        <title>Nontailed viruses are major unrecognized killers of bacteria in the ocean.</title>
        <authorList>
            <person name="Kauffman K."/>
            <person name="Hussain F."/>
            <person name="Yang J."/>
            <person name="Arevalo P."/>
            <person name="Brown J."/>
            <person name="Cutler M."/>
            <person name="Kelly L."/>
            <person name="Polz M.F."/>
        </authorList>
    </citation>
    <scope>NUCLEOTIDE SEQUENCE [LARGE SCALE GENOMIC DNA]</scope>
    <source>
        <strain evidence="5">10N.261.51.B8</strain>
    </source>
</reference>
<evidence type="ECO:0000256" key="2">
    <source>
        <dbReference type="SAM" id="Phobius"/>
    </source>
</evidence>
<dbReference type="SUPFAM" id="SSF53300">
    <property type="entry name" value="vWA-like"/>
    <property type="match status" value="1"/>
</dbReference>
<dbReference type="Gene3D" id="3.40.50.410">
    <property type="entry name" value="von Willebrand factor, type A domain"/>
    <property type="match status" value="1"/>
</dbReference>
<feature type="transmembrane region" description="Helical" evidence="2">
    <location>
        <begin position="6"/>
        <end position="23"/>
    </location>
</feature>
<accession>A0A2N7ID54</accession>
<evidence type="ECO:0000313" key="5">
    <source>
        <dbReference type="Proteomes" id="UP000235746"/>
    </source>
</evidence>
<feature type="compositionally biased region" description="Basic and acidic residues" evidence="1">
    <location>
        <begin position="222"/>
        <end position="244"/>
    </location>
</feature>
<sequence>MVEFEYLWVFALLPLPILIYCFVPSHQTPQIALKVPFFDALASSLGLSAEKGSNQIKAGIWQRSSLILGWLLVVLAAAKPVWLGPEETRELAGRDVMIVLDLSGSMATDDFSNTVGNQVTRLAASKEVLDTFSQKRSGDRLGLIVFGDSAFLQSPFTADHTAWLALLNETEPAMAGQSTHLGDAIGLGIKTFLSENQKDKQEQSSDLHSTQPDQLSPEDLVPENRDPQNLAPEKHEHESLTHEHLSRDHLMIVLTDGNDTDSLVPPIDAAKVAAAHNIKIHLVAMGSPNTSGEQAIDMEVIDTVAKLTGGQSFLAMSPTELDNVYDTINELEPSVFESYRYQPKQSLHYVPLLIAFIYHLLFMVVRSVLRFRNKPETLKARAL</sequence>
<dbReference type="SMART" id="SM00327">
    <property type="entry name" value="VWA"/>
    <property type="match status" value="1"/>
</dbReference>
<dbReference type="InterPro" id="IPR002035">
    <property type="entry name" value="VWF_A"/>
</dbReference>
<keyword evidence="2" id="KW-0812">Transmembrane</keyword>
<evidence type="ECO:0000313" key="4">
    <source>
        <dbReference type="EMBL" id="PML54860.1"/>
    </source>
</evidence>
<keyword evidence="2" id="KW-0472">Membrane</keyword>
<evidence type="ECO:0000256" key="1">
    <source>
        <dbReference type="SAM" id="MobiDB-lite"/>
    </source>
</evidence>
<comment type="caution">
    <text evidence="4">The sequence shown here is derived from an EMBL/GenBank/DDBJ whole genome shotgun (WGS) entry which is preliminary data.</text>
</comment>
<dbReference type="RefSeq" id="WP_102559218.1">
    <property type="nucleotide sequence ID" value="NZ_MCYL01000024.1"/>
</dbReference>
<organism evidence="4 5">
    <name type="scientific">Vibrio lentus</name>
    <dbReference type="NCBI Taxonomy" id="136468"/>
    <lineage>
        <taxon>Bacteria</taxon>
        <taxon>Pseudomonadati</taxon>
        <taxon>Pseudomonadota</taxon>
        <taxon>Gammaproteobacteria</taxon>
        <taxon>Vibrionales</taxon>
        <taxon>Vibrionaceae</taxon>
        <taxon>Vibrio</taxon>
    </lineage>
</organism>
<proteinExistence type="predicted"/>
<dbReference type="PANTHER" id="PTHR22550">
    <property type="entry name" value="SPORE GERMINATION PROTEIN"/>
    <property type="match status" value="1"/>
</dbReference>
<feature type="domain" description="VWFA" evidence="3">
    <location>
        <begin position="95"/>
        <end position="328"/>
    </location>
</feature>
<protein>
    <submittedName>
        <fullName evidence="4">Aerotolerance regulator BatA</fullName>
    </submittedName>
</protein>
<name>A0A2N7ID54_9VIBR</name>
<feature type="transmembrane region" description="Helical" evidence="2">
    <location>
        <begin position="349"/>
        <end position="369"/>
    </location>
</feature>
<dbReference type="Proteomes" id="UP000235746">
    <property type="component" value="Unassembled WGS sequence"/>
</dbReference>
<dbReference type="AlphaFoldDB" id="A0A2N7ID54"/>
<dbReference type="PANTHER" id="PTHR22550:SF18">
    <property type="entry name" value="VWFA DOMAIN-CONTAINING PROTEIN"/>
    <property type="match status" value="1"/>
</dbReference>
<feature type="region of interest" description="Disordered" evidence="1">
    <location>
        <begin position="197"/>
        <end position="244"/>
    </location>
</feature>
<dbReference type="InterPro" id="IPR050768">
    <property type="entry name" value="UPF0353/GerABKA_families"/>
</dbReference>
<dbReference type="Pfam" id="PF13519">
    <property type="entry name" value="VWA_2"/>
    <property type="match status" value="1"/>
</dbReference>
<gene>
    <name evidence="4" type="ORF">BCT74_05890</name>
</gene>
<evidence type="ECO:0000259" key="3">
    <source>
        <dbReference type="PROSITE" id="PS50234"/>
    </source>
</evidence>
<dbReference type="EMBL" id="MCYL01000024">
    <property type="protein sequence ID" value="PML54860.1"/>
    <property type="molecule type" value="Genomic_DNA"/>
</dbReference>
<dbReference type="InterPro" id="IPR036465">
    <property type="entry name" value="vWFA_dom_sf"/>
</dbReference>
<dbReference type="PROSITE" id="PS50234">
    <property type="entry name" value="VWFA"/>
    <property type="match status" value="1"/>
</dbReference>
<keyword evidence="2" id="KW-1133">Transmembrane helix</keyword>